<evidence type="ECO:0000313" key="3">
    <source>
        <dbReference type="EMBL" id="MFC3138211.1"/>
    </source>
</evidence>
<evidence type="ECO:0000256" key="2">
    <source>
        <dbReference type="ARBA" id="ARBA00023002"/>
    </source>
</evidence>
<dbReference type="InterPro" id="IPR020904">
    <property type="entry name" value="Sc_DH/Rdtase_CS"/>
</dbReference>
<dbReference type="EMBL" id="JBHRTD010000010">
    <property type="protein sequence ID" value="MFC3138211.1"/>
    <property type="molecule type" value="Genomic_DNA"/>
</dbReference>
<dbReference type="Proteomes" id="UP001595621">
    <property type="component" value="Unassembled WGS sequence"/>
</dbReference>
<dbReference type="EC" id="1.1.1.-" evidence="3"/>
<evidence type="ECO:0000256" key="1">
    <source>
        <dbReference type="ARBA" id="ARBA00006484"/>
    </source>
</evidence>
<dbReference type="InterPro" id="IPR002347">
    <property type="entry name" value="SDR_fam"/>
</dbReference>
<comment type="caution">
    <text evidence="3">The sequence shown here is derived from an EMBL/GenBank/DDBJ whole genome shotgun (WGS) entry which is preliminary data.</text>
</comment>
<name>A0ABV7GCK7_9GAMM</name>
<dbReference type="NCBIfam" id="NF005559">
    <property type="entry name" value="PRK07231.1"/>
    <property type="match status" value="1"/>
</dbReference>
<evidence type="ECO:0000313" key="4">
    <source>
        <dbReference type="Proteomes" id="UP001595621"/>
    </source>
</evidence>
<gene>
    <name evidence="3" type="ORF">ACFOE0_08425</name>
</gene>
<dbReference type="PANTHER" id="PTHR43639:SF1">
    <property type="entry name" value="SHORT-CHAIN DEHYDROGENASE_REDUCTASE FAMILY PROTEIN"/>
    <property type="match status" value="1"/>
</dbReference>
<reference evidence="4" key="1">
    <citation type="journal article" date="2019" name="Int. J. Syst. Evol. Microbiol.">
        <title>The Global Catalogue of Microorganisms (GCM) 10K type strain sequencing project: providing services to taxonomists for standard genome sequencing and annotation.</title>
        <authorList>
            <consortium name="The Broad Institute Genomics Platform"/>
            <consortium name="The Broad Institute Genome Sequencing Center for Infectious Disease"/>
            <person name="Wu L."/>
            <person name="Ma J."/>
        </authorList>
    </citation>
    <scope>NUCLEOTIDE SEQUENCE [LARGE SCALE GENOMIC DNA]</scope>
    <source>
        <strain evidence="4">KCTC 52277</strain>
    </source>
</reference>
<organism evidence="3 4">
    <name type="scientific">Shewanella submarina</name>
    <dbReference type="NCBI Taxonomy" id="2016376"/>
    <lineage>
        <taxon>Bacteria</taxon>
        <taxon>Pseudomonadati</taxon>
        <taxon>Pseudomonadota</taxon>
        <taxon>Gammaproteobacteria</taxon>
        <taxon>Alteromonadales</taxon>
        <taxon>Shewanellaceae</taxon>
        <taxon>Shewanella</taxon>
    </lineage>
</organism>
<dbReference type="PRINTS" id="PR00080">
    <property type="entry name" value="SDRFAMILY"/>
</dbReference>
<protein>
    <submittedName>
        <fullName evidence="3">SDR family NAD(P)-dependent oxidoreductase</fullName>
        <ecNumber evidence="3">1.1.1.-</ecNumber>
    </submittedName>
</protein>
<dbReference type="RefSeq" id="WP_248937669.1">
    <property type="nucleotide sequence ID" value="NZ_JAKILF010000012.1"/>
</dbReference>
<dbReference type="PANTHER" id="PTHR43639">
    <property type="entry name" value="OXIDOREDUCTASE, SHORT-CHAIN DEHYDROGENASE/REDUCTASE FAMILY (AFU_ORTHOLOGUE AFUA_5G02870)"/>
    <property type="match status" value="1"/>
</dbReference>
<dbReference type="Gene3D" id="3.40.50.720">
    <property type="entry name" value="NAD(P)-binding Rossmann-like Domain"/>
    <property type="match status" value="1"/>
</dbReference>
<proteinExistence type="inferred from homology"/>
<dbReference type="GO" id="GO:0016491">
    <property type="term" value="F:oxidoreductase activity"/>
    <property type="evidence" value="ECO:0007669"/>
    <property type="project" value="UniProtKB-KW"/>
</dbReference>
<dbReference type="Pfam" id="PF13561">
    <property type="entry name" value="adh_short_C2"/>
    <property type="match status" value="1"/>
</dbReference>
<comment type="similarity">
    <text evidence="1">Belongs to the short-chain dehydrogenases/reductases (SDR) family.</text>
</comment>
<accession>A0ABV7GCK7</accession>
<dbReference type="SUPFAM" id="SSF51735">
    <property type="entry name" value="NAD(P)-binding Rossmann-fold domains"/>
    <property type="match status" value="1"/>
</dbReference>
<dbReference type="InterPro" id="IPR036291">
    <property type="entry name" value="NAD(P)-bd_dom_sf"/>
</dbReference>
<sequence length="250" mass="26332">MMKLIGKTALITGASKGIGRAIARLFASEGAVVICCARNQTELDLLISEIESDNGRGVAVVADVTRPEQRRALMEKSVAVSGKIDLLVNNVGGGGPNNALECQSELLEELFAFNVTPAFALTQLCVPYMGDDGAIINISSAAARYIQTQFTAYGTAKAALSHLTRLLAQELAPGIRVNGIEPGPVLTDALLAAAPEQMLDTMCKRTPLKRMGTPEDVAQAALFLASDSSSWITGKMLELDGGAEQTVWPG</sequence>
<dbReference type="CDD" id="cd05233">
    <property type="entry name" value="SDR_c"/>
    <property type="match status" value="1"/>
</dbReference>
<keyword evidence="2 3" id="KW-0560">Oxidoreductase</keyword>
<keyword evidence="4" id="KW-1185">Reference proteome</keyword>
<dbReference type="PROSITE" id="PS00061">
    <property type="entry name" value="ADH_SHORT"/>
    <property type="match status" value="1"/>
</dbReference>
<dbReference type="PRINTS" id="PR00081">
    <property type="entry name" value="GDHRDH"/>
</dbReference>